<comment type="caution">
    <text evidence="1">The sequence shown here is derived from an EMBL/GenBank/DDBJ whole genome shotgun (WGS) entry which is preliminary data.</text>
</comment>
<evidence type="ECO:0000313" key="1">
    <source>
        <dbReference type="EMBL" id="EKC59881.1"/>
    </source>
</evidence>
<organism evidence="1">
    <name type="scientific">human gut metagenome</name>
    <dbReference type="NCBI Taxonomy" id="408170"/>
    <lineage>
        <taxon>unclassified sequences</taxon>
        <taxon>metagenomes</taxon>
        <taxon>organismal metagenomes</taxon>
    </lineage>
</organism>
<protein>
    <submittedName>
        <fullName evidence="1">Protein containing DUF523</fullName>
    </submittedName>
</protein>
<dbReference type="Pfam" id="PF04463">
    <property type="entry name" value="2-thiour_desulf"/>
    <property type="match status" value="1"/>
</dbReference>
<feature type="non-terminal residue" evidence="1">
    <location>
        <position position="71"/>
    </location>
</feature>
<accession>K1TKW6</accession>
<reference evidence="1" key="1">
    <citation type="journal article" date="2013" name="Environ. Microbiol.">
        <title>Microbiota from the distal guts of lean and obese adolescents exhibit partial functional redundancy besides clear differences in community structure.</title>
        <authorList>
            <person name="Ferrer M."/>
            <person name="Ruiz A."/>
            <person name="Lanza F."/>
            <person name="Haange S.B."/>
            <person name="Oberbach A."/>
            <person name="Till H."/>
            <person name="Bargiela R."/>
            <person name="Campoy C."/>
            <person name="Segura M.T."/>
            <person name="Richter M."/>
            <person name="von Bergen M."/>
            <person name="Seifert J."/>
            <person name="Suarez A."/>
        </authorList>
    </citation>
    <scope>NUCLEOTIDE SEQUENCE</scope>
</reference>
<dbReference type="InterPro" id="IPR007553">
    <property type="entry name" value="2-thiour_desulf"/>
</dbReference>
<dbReference type="AlphaFoldDB" id="K1TKW6"/>
<dbReference type="EMBL" id="AJWZ01006405">
    <property type="protein sequence ID" value="EKC59881.1"/>
    <property type="molecule type" value="Genomic_DNA"/>
</dbReference>
<name>K1TKW6_9ZZZZ</name>
<sequence length="71" mass="7577">MLILVLVGKYEIVPVCPEQLGGLPTPRVPSERRGERVVTAGGRDVTEAYRRGAEAALALCQQNGCEAAVLK</sequence>
<proteinExistence type="predicted"/>
<gene>
    <name evidence="1" type="ORF">OBE_09254</name>
</gene>